<dbReference type="NCBIfam" id="TIGR03023">
    <property type="entry name" value="WcaJ_sugtrans"/>
    <property type="match status" value="1"/>
</dbReference>
<evidence type="ECO:0000256" key="2">
    <source>
        <dbReference type="ARBA" id="ARBA00006464"/>
    </source>
</evidence>
<accession>A0A9D1W4Y1</accession>
<keyword evidence="3 9" id="KW-0808">Transferase</keyword>
<dbReference type="EMBL" id="DXEU01000109">
    <property type="protein sequence ID" value="HIX52377.1"/>
    <property type="molecule type" value="Genomic_DNA"/>
</dbReference>
<dbReference type="Pfam" id="PF02397">
    <property type="entry name" value="Bac_transf"/>
    <property type="match status" value="1"/>
</dbReference>
<feature type="transmembrane region" description="Helical" evidence="7">
    <location>
        <begin position="116"/>
        <end position="135"/>
    </location>
</feature>
<dbReference type="InterPro" id="IPR017475">
    <property type="entry name" value="EPS_sugar_tfrase"/>
</dbReference>
<dbReference type="PANTHER" id="PTHR30576">
    <property type="entry name" value="COLANIC BIOSYNTHESIS UDP-GLUCOSE LIPID CARRIER TRANSFERASE"/>
    <property type="match status" value="1"/>
</dbReference>
<dbReference type="EC" id="2.7.8.31" evidence="9"/>
<evidence type="ECO:0000313" key="9">
    <source>
        <dbReference type="EMBL" id="HIX52377.1"/>
    </source>
</evidence>
<reference evidence="9" key="1">
    <citation type="journal article" date="2021" name="PeerJ">
        <title>Extensive microbial diversity within the chicken gut microbiome revealed by metagenomics and culture.</title>
        <authorList>
            <person name="Gilroy R."/>
            <person name="Ravi A."/>
            <person name="Getino M."/>
            <person name="Pursley I."/>
            <person name="Horton D.L."/>
            <person name="Alikhan N.F."/>
            <person name="Baker D."/>
            <person name="Gharbi K."/>
            <person name="Hall N."/>
            <person name="Watson M."/>
            <person name="Adriaenssens E.M."/>
            <person name="Foster-Nyarko E."/>
            <person name="Jarju S."/>
            <person name="Secka A."/>
            <person name="Antonio M."/>
            <person name="Oren A."/>
            <person name="Chaudhuri R.R."/>
            <person name="La Ragione R."/>
            <person name="Hildebrand F."/>
            <person name="Pallen M.J."/>
        </authorList>
    </citation>
    <scope>NUCLEOTIDE SEQUENCE</scope>
    <source>
        <strain evidence="9">ChiGjej4B4-12881</strain>
    </source>
</reference>
<evidence type="ECO:0000259" key="8">
    <source>
        <dbReference type="Pfam" id="PF02397"/>
    </source>
</evidence>
<dbReference type="PANTHER" id="PTHR30576:SF0">
    <property type="entry name" value="UNDECAPRENYL-PHOSPHATE N-ACETYLGALACTOSAMINYL 1-PHOSPHATE TRANSFERASE-RELATED"/>
    <property type="match status" value="1"/>
</dbReference>
<proteinExistence type="inferred from homology"/>
<feature type="transmembrane region" description="Helical" evidence="7">
    <location>
        <begin position="82"/>
        <end position="104"/>
    </location>
</feature>
<name>A0A9D1W4Y1_9FIRM</name>
<comment type="similarity">
    <text evidence="2">Belongs to the bacterial sugar transferase family.</text>
</comment>
<feature type="transmembrane region" description="Helical" evidence="7">
    <location>
        <begin position="12"/>
        <end position="36"/>
    </location>
</feature>
<evidence type="ECO:0000256" key="7">
    <source>
        <dbReference type="SAM" id="Phobius"/>
    </source>
</evidence>
<feature type="transmembrane region" description="Helical" evidence="7">
    <location>
        <begin position="48"/>
        <end position="70"/>
    </location>
</feature>
<protein>
    <submittedName>
        <fullName evidence="9">Undecaprenyl-phosphate glucose phosphotransferase</fullName>
        <ecNumber evidence="9">2.7.8.31</ecNumber>
    </submittedName>
</protein>
<dbReference type="AlphaFoldDB" id="A0A9D1W4Y1"/>
<keyword evidence="6 7" id="KW-0472">Membrane</keyword>
<dbReference type="NCBIfam" id="TIGR03025">
    <property type="entry name" value="EPS_sugtrans"/>
    <property type="match status" value="1"/>
</dbReference>
<reference evidence="9" key="2">
    <citation type="submission" date="2021-04" db="EMBL/GenBank/DDBJ databases">
        <authorList>
            <person name="Gilroy R."/>
        </authorList>
    </citation>
    <scope>NUCLEOTIDE SEQUENCE</scope>
    <source>
        <strain evidence="9">ChiGjej4B4-12881</strain>
    </source>
</reference>
<dbReference type="Proteomes" id="UP000886780">
    <property type="component" value="Unassembled WGS sequence"/>
</dbReference>
<organism evidence="9 10">
    <name type="scientific">Candidatus Lachnoclostridium stercoripullorum</name>
    <dbReference type="NCBI Taxonomy" id="2838635"/>
    <lineage>
        <taxon>Bacteria</taxon>
        <taxon>Bacillati</taxon>
        <taxon>Bacillota</taxon>
        <taxon>Clostridia</taxon>
        <taxon>Lachnospirales</taxon>
        <taxon>Lachnospiraceae</taxon>
    </lineage>
</organism>
<evidence type="ECO:0000256" key="1">
    <source>
        <dbReference type="ARBA" id="ARBA00004141"/>
    </source>
</evidence>
<evidence type="ECO:0000256" key="4">
    <source>
        <dbReference type="ARBA" id="ARBA00022692"/>
    </source>
</evidence>
<comment type="caution">
    <text evidence="9">The sequence shown here is derived from an EMBL/GenBank/DDBJ whole genome shotgun (WGS) entry which is preliminary data.</text>
</comment>
<feature type="domain" description="Bacterial sugar transferase" evidence="8">
    <location>
        <begin position="283"/>
        <end position="462"/>
    </location>
</feature>
<dbReference type="InterPro" id="IPR003362">
    <property type="entry name" value="Bact_transf"/>
</dbReference>
<dbReference type="Pfam" id="PF13727">
    <property type="entry name" value="CoA_binding_3"/>
    <property type="match status" value="1"/>
</dbReference>
<sequence length="470" mass="54211">MIKDHQQEFNRLQVVLDGLVIVVSYGLAWLLMINGFVPTRGDPLRSEFYLMALLIVIPVYLLLYAVFQLYTPKRVQGRRLEFANICKANSIGLLMFTLVLYLISKNPFWYNFSRPMILYFFVINIVLETAERNVIRYVLRSMRAKGYNLKHVLLVGYSRAAEGYIDRVKQNPEWGYHIAGILDDHKALGEEYKGIRVLGSIGDLPSILDMNVLDEIAITLSINEFANLKGIVAVCEKSGVHTKFIPDYNNIIPTRPYMEDLQGLPVIHIRHVPLTNGLNKFVKRAVDIFGAIVAIILFSPVMLLTALLIKLTSPGPVIFCQERVGLHNRPFKMYKFRSMEVQAPSEEKSKWTTRHDPRVTPVGRFIRKTSIDEMPQFFNILKGDMSLVGPRPERPFFVEKFKEEIPRYMVKHQVRPGLTGWAQVNGYRGDTSITKRIEYDLYYIENWTLGLDFKILFLTVFKGFINKNAY</sequence>
<keyword evidence="4 7" id="KW-0812">Transmembrane</keyword>
<dbReference type="GO" id="GO:0089702">
    <property type="term" value="F:undecaprenyl-phosphate glucose phosphotransferase activity"/>
    <property type="evidence" value="ECO:0007669"/>
    <property type="project" value="UniProtKB-EC"/>
</dbReference>
<comment type="subcellular location">
    <subcellularLocation>
        <location evidence="1">Membrane</location>
        <topology evidence="1">Multi-pass membrane protein</topology>
    </subcellularLocation>
</comment>
<dbReference type="InterPro" id="IPR017473">
    <property type="entry name" value="Undecaprenyl-P_gluc_Ptfrase"/>
</dbReference>
<feature type="transmembrane region" description="Helical" evidence="7">
    <location>
        <begin position="288"/>
        <end position="309"/>
    </location>
</feature>
<evidence type="ECO:0000256" key="6">
    <source>
        <dbReference type="ARBA" id="ARBA00023136"/>
    </source>
</evidence>
<keyword evidence="5 7" id="KW-1133">Transmembrane helix</keyword>
<dbReference type="Gene3D" id="3.40.50.720">
    <property type="entry name" value="NAD(P)-binding Rossmann-like Domain"/>
    <property type="match status" value="1"/>
</dbReference>
<evidence type="ECO:0000256" key="3">
    <source>
        <dbReference type="ARBA" id="ARBA00022679"/>
    </source>
</evidence>
<evidence type="ECO:0000256" key="5">
    <source>
        <dbReference type="ARBA" id="ARBA00022989"/>
    </source>
</evidence>
<evidence type="ECO:0000313" key="10">
    <source>
        <dbReference type="Proteomes" id="UP000886780"/>
    </source>
</evidence>
<gene>
    <name evidence="9" type="ORF">IAA28_06195</name>
</gene>
<dbReference type="GO" id="GO:0016020">
    <property type="term" value="C:membrane"/>
    <property type="evidence" value="ECO:0007669"/>
    <property type="project" value="UniProtKB-SubCell"/>
</dbReference>